<evidence type="ECO:0000259" key="2">
    <source>
        <dbReference type="Pfam" id="PF13763"/>
    </source>
</evidence>
<evidence type="ECO:0000256" key="1">
    <source>
        <dbReference type="SAM" id="MobiDB-lite"/>
    </source>
</evidence>
<dbReference type="AlphaFoldDB" id="A0A5M6HQZ8"/>
<keyword evidence="4" id="KW-1185">Reference proteome</keyword>
<evidence type="ECO:0000313" key="3">
    <source>
        <dbReference type="EMBL" id="KAA5598270.1"/>
    </source>
</evidence>
<dbReference type="Proteomes" id="UP000323886">
    <property type="component" value="Unassembled WGS sequence"/>
</dbReference>
<feature type="compositionally biased region" description="Basic residues" evidence="1">
    <location>
        <begin position="205"/>
        <end position="214"/>
    </location>
</feature>
<feature type="region of interest" description="Disordered" evidence="1">
    <location>
        <begin position="85"/>
        <end position="241"/>
    </location>
</feature>
<dbReference type="Pfam" id="PF13763">
    <property type="entry name" value="DUF4167"/>
    <property type="match status" value="1"/>
</dbReference>
<feature type="compositionally biased region" description="Gly residues" evidence="1">
    <location>
        <begin position="219"/>
        <end position="228"/>
    </location>
</feature>
<dbReference type="InterPro" id="IPR025430">
    <property type="entry name" value="DUF4167"/>
</dbReference>
<feature type="compositionally biased region" description="Pro residues" evidence="1">
    <location>
        <begin position="136"/>
        <end position="146"/>
    </location>
</feature>
<protein>
    <submittedName>
        <fullName evidence="3">DUF4167 domain-containing protein</fullName>
    </submittedName>
</protein>
<gene>
    <name evidence="3" type="ORF">F1193_13195</name>
</gene>
<feature type="domain" description="DUF4167" evidence="2">
    <location>
        <begin position="9"/>
        <end position="85"/>
    </location>
</feature>
<dbReference type="EMBL" id="VWPL01000027">
    <property type="protein sequence ID" value="KAA5598270.1"/>
    <property type="molecule type" value="Genomic_DNA"/>
</dbReference>
<feature type="compositionally biased region" description="Low complexity" evidence="1">
    <location>
        <begin position="184"/>
        <end position="196"/>
    </location>
</feature>
<sequence>MRNGQQKRMRGRSSSNGNRRGQNPLTRVFESNGPDVKIRGTAAHIAEKYVQLARDSQTSGDHVAAENYLQHAEHYFRMISAAQAQFQQSQGYSGRPDEQRDESEDDEEPMMPGLTHPGLARLHEQERAASNQPQPSREPPPSPPPRYSDQPRYPDQPRFVEPQPQPVVGEDAPAFGGLPAFITGAQPPAAAGFEGAAGEREARGFRRRRRHRFPSRGDQAGGEGGEGGEAAAAPAGDPPST</sequence>
<name>A0A5M6HQZ8_9HYPH</name>
<proteinExistence type="predicted"/>
<organism evidence="3 4">
    <name type="scientific">Blastochloris sulfoviridis</name>
    <dbReference type="NCBI Taxonomy" id="50712"/>
    <lineage>
        <taxon>Bacteria</taxon>
        <taxon>Pseudomonadati</taxon>
        <taxon>Pseudomonadota</taxon>
        <taxon>Alphaproteobacteria</taxon>
        <taxon>Hyphomicrobiales</taxon>
        <taxon>Blastochloridaceae</taxon>
        <taxon>Blastochloris</taxon>
    </lineage>
</organism>
<feature type="compositionally biased region" description="Low complexity" evidence="1">
    <location>
        <begin position="12"/>
        <end position="23"/>
    </location>
</feature>
<evidence type="ECO:0000313" key="4">
    <source>
        <dbReference type="Proteomes" id="UP000323886"/>
    </source>
</evidence>
<comment type="caution">
    <text evidence="3">The sequence shown here is derived from an EMBL/GenBank/DDBJ whole genome shotgun (WGS) entry which is preliminary data.</text>
</comment>
<feature type="region of interest" description="Disordered" evidence="1">
    <location>
        <begin position="1"/>
        <end position="35"/>
    </location>
</feature>
<feature type="compositionally biased region" description="Acidic residues" evidence="1">
    <location>
        <begin position="99"/>
        <end position="109"/>
    </location>
</feature>
<accession>A0A5M6HQZ8</accession>
<dbReference type="OrthoDB" id="9816310at2"/>
<feature type="compositionally biased region" description="Basic residues" evidence="1">
    <location>
        <begin position="1"/>
        <end position="11"/>
    </location>
</feature>
<reference evidence="3 4" key="1">
    <citation type="submission" date="2019-09" db="EMBL/GenBank/DDBJ databases">
        <title>Draft Whole-Genome sequence of Blastochloris sulfoviridis DSM 729.</title>
        <authorList>
            <person name="Meyer T.E."/>
            <person name="Kyndt J.A."/>
        </authorList>
    </citation>
    <scope>NUCLEOTIDE SEQUENCE [LARGE SCALE GENOMIC DNA]</scope>
    <source>
        <strain evidence="3 4">DSM 729</strain>
    </source>
</reference>